<keyword evidence="2" id="KW-1185">Reference proteome</keyword>
<reference evidence="1" key="1">
    <citation type="journal article" date="2020" name="Stud. Mycol.">
        <title>101 Dothideomycetes genomes: a test case for predicting lifestyles and emergence of pathogens.</title>
        <authorList>
            <person name="Haridas S."/>
            <person name="Albert R."/>
            <person name="Binder M."/>
            <person name="Bloem J."/>
            <person name="Labutti K."/>
            <person name="Salamov A."/>
            <person name="Andreopoulos B."/>
            <person name="Baker S."/>
            <person name="Barry K."/>
            <person name="Bills G."/>
            <person name="Bluhm B."/>
            <person name="Cannon C."/>
            <person name="Castanera R."/>
            <person name="Culley D."/>
            <person name="Daum C."/>
            <person name="Ezra D."/>
            <person name="Gonzalez J."/>
            <person name="Henrissat B."/>
            <person name="Kuo A."/>
            <person name="Liang C."/>
            <person name="Lipzen A."/>
            <person name="Lutzoni F."/>
            <person name="Magnuson J."/>
            <person name="Mondo S."/>
            <person name="Nolan M."/>
            <person name="Ohm R."/>
            <person name="Pangilinan J."/>
            <person name="Park H.-J."/>
            <person name="Ramirez L."/>
            <person name="Alfaro M."/>
            <person name="Sun H."/>
            <person name="Tritt A."/>
            <person name="Yoshinaga Y."/>
            <person name="Zwiers L.-H."/>
            <person name="Turgeon B."/>
            <person name="Goodwin S."/>
            <person name="Spatafora J."/>
            <person name="Crous P."/>
            <person name="Grigoriev I."/>
        </authorList>
    </citation>
    <scope>NUCLEOTIDE SEQUENCE</scope>
    <source>
        <strain evidence="1">CBS 130266</strain>
    </source>
</reference>
<dbReference type="EMBL" id="MU007036">
    <property type="protein sequence ID" value="KAF2430858.1"/>
    <property type="molecule type" value="Genomic_DNA"/>
</dbReference>
<gene>
    <name evidence="1" type="ORF">EJ08DRAFT_213267</name>
</gene>
<protein>
    <recommendedName>
        <fullName evidence="3">Peptidase M12A domain-containing protein</fullName>
    </recommendedName>
</protein>
<name>A0A9P4NSX6_9PEZI</name>
<organism evidence="1 2">
    <name type="scientific">Tothia fuscella</name>
    <dbReference type="NCBI Taxonomy" id="1048955"/>
    <lineage>
        <taxon>Eukaryota</taxon>
        <taxon>Fungi</taxon>
        <taxon>Dikarya</taxon>
        <taxon>Ascomycota</taxon>
        <taxon>Pezizomycotina</taxon>
        <taxon>Dothideomycetes</taxon>
        <taxon>Pleosporomycetidae</taxon>
        <taxon>Venturiales</taxon>
        <taxon>Cylindrosympodiaceae</taxon>
        <taxon>Tothia</taxon>
    </lineage>
</organism>
<dbReference type="InterPro" id="IPR024079">
    <property type="entry name" value="MetalloPept_cat_dom_sf"/>
</dbReference>
<dbReference type="SUPFAM" id="SSF55486">
    <property type="entry name" value="Metalloproteases ('zincins'), catalytic domain"/>
    <property type="match status" value="1"/>
</dbReference>
<dbReference type="Gene3D" id="3.40.390.10">
    <property type="entry name" value="Collagenase (Catalytic Domain)"/>
    <property type="match status" value="1"/>
</dbReference>
<dbReference type="GO" id="GO:0008237">
    <property type="term" value="F:metallopeptidase activity"/>
    <property type="evidence" value="ECO:0007669"/>
    <property type="project" value="InterPro"/>
</dbReference>
<comment type="caution">
    <text evidence="1">The sequence shown here is derived from an EMBL/GenBank/DDBJ whole genome shotgun (WGS) entry which is preliminary data.</text>
</comment>
<evidence type="ECO:0000313" key="1">
    <source>
        <dbReference type="EMBL" id="KAF2430858.1"/>
    </source>
</evidence>
<proteinExistence type="predicted"/>
<evidence type="ECO:0008006" key="3">
    <source>
        <dbReference type="Google" id="ProtNLM"/>
    </source>
</evidence>
<sequence length="173" mass="18877">MKFDLSNNWGTLSPAANLAHEFGHAFGLIHEHQKPSAWVADPTTGRSTPLLKFYCENLADFGKVIKDRNEAACTSLNVANERDFSAKEFLAYPAFSYNGMSPAFDWQSIMLYSSHAGGKLNWKKPGRRTTLTRWNGDEIRPNLDPSALDGAAIQLLCPPAPPPAPAPAPAPTP</sequence>
<dbReference type="AlphaFoldDB" id="A0A9P4NSX6"/>
<accession>A0A9P4NSX6</accession>
<evidence type="ECO:0000313" key="2">
    <source>
        <dbReference type="Proteomes" id="UP000800235"/>
    </source>
</evidence>
<dbReference type="OrthoDB" id="3945641at2759"/>
<dbReference type="Proteomes" id="UP000800235">
    <property type="component" value="Unassembled WGS sequence"/>
</dbReference>